<keyword evidence="9" id="KW-1185">Reference proteome</keyword>
<evidence type="ECO:0000256" key="4">
    <source>
        <dbReference type="ARBA" id="ARBA00023136"/>
    </source>
</evidence>
<keyword evidence="7" id="KW-0732">Signal</keyword>
<feature type="signal peptide" evidence="7">
    <location>
        <begin position="1"/>
        <end position="20"/>
    </location>
</feature>
<comment type="subcellular location">
    <subcellularLocation>
        <location evidence="1">Membrane</location>
        <topology evidence="1">Multi-pass membrane protein</topology>
    </subcellularLocation>
</comment>
<dbReference type="Ensembl" id="ENSEBUT00000022311.1">
    <property type="protein sequence ID" value="ENSEBUP00000021734.1"/>
    <property type="gene ID" value="ENSEBUG00000013417.1"/>
</dbReference>
<dbReference type="Proteomes" id="UP000694388">
    <property type="component" value="Unplaced"/>
</dbReference>
<feature type="chain" id="PRO_5034032660" evidence="7">
    <location>
        <begin position="21"/>
        <end position="475"/>
    </location>
</feature>
<name>A0A8C4QWR3_EPTBU</name>
<evidence type="ECO:0000256" key="3">
    <source>
        <dbReference type="ARBA" id="ARBA00022989"/>
    </source>
</evidence>
<dbReference type="InterPro" id="IPR007237">
    <property type="entry name" value="CD20-like"/>
</dbReference>
<feature type="transmembrane region" description="Helical" evidence="6">
    <location>
        <begin position="121"/>
        <end position="141"/>
    </location>
</feature>
<dbReference type="GeneTree" id="ENSGT00530000063335"/>
<dbReference type="InterPro" id="IPR030431">
    <property type="entry name" value="ENTREP1-3"/>
</dbReference>
<sequence length="475" mass="51673">MMSLMGVLFLSLSLPDPLQVLLSGVIGVVSWKRPISLVITFFTLLSAVCVMLNLAGSILSCQNAQLVASLEYCHMQISLEDDRVCVCCENPKLNGCSNIGDTLKLNPLQQCNTVRVTLKDLLFSVCALNIISVAVCALATATRCMQIITPDLMHLIVPRHGEHLPEDCPNIHESIFQGEDFDDFIPPMPPPPYYPPAYGHASLSDSSSRVGHLTLSRFPFYGTRLSSPDSCCPSDLPPPYEDIAGQGTLGQDSSFEERISDLSAYSPSNYNSTSRTNGGSISPGMMESFAALEASMCFSQGPNSPQAEMAMDTAHTGQSFLDLVAPTLNSPCEVVLTNESLEYIRARVNIFKRGCICSPKECDLPRRAHSAGGSPKISATVCRDPQWPNHRCVSGEIIGRTEEPSDCDGRKGSRCTMDGNQGMPRLNLNCLQRSLSLPQLHSSNSDRTACCFPQRDSMPFVVEKQTSTGQSVCVW</sequence>
<evidence type="ECO:0000256" key="7">
    <source>
        <dbReference type="SAM" id="SignalP"/>
    </source>
</evidence>
<evidence type="ECO:0000313" key="8">
    <source>
        <dbReference type="Ensembl" id="ENSEBUP00000021734.1"/>
    </source>
</evidence>
<reference evidence="8" key="2">
    <citation type="submission" date="2025-09" db="UniProtKB">
        <authorList>
            <consortium name="Ensembl"/>
        </authorList>
    </citation>
    <scope>IDENTIFICATION</scope>
</reference>
<evidence type="ECO:0000256" key="6">
    <source>
        <dbReference type="SAM" id="Phobius"/>
    </source>
</evidence>
<dbReference type="GO" id="GO:0016020">
    <property type="term" value="C:membrane"/>
    <property type="evidence" value="ECO:0007669"/>
    <property type="project" value="UniProtKB-SubCell"/>
</dbReference>
<reference evidence="8" key="1">
    <citation type="submission" date="2025-08" db="UniProtKB">
        <authorList>
            <consortium name="Ensembl"/>
        </authorList>
    </citation>
    <scope>IDENTIFICATION</scope>
</reference>
<proteinExistence type="inferred from homology"/>
<feature type="transmembrane region" description="Helical" evidence="6">
    <location>
        <begin position="38"/>
        <end position="59"/>
    </location>
</feature>
<keyword evidence="4 6" id="KW-0472">Membrane</keyword>
<organism evidence="8 9">
    <name type="scientific">Eptatretus burgeri</name>
    <name type="common">Inshore hagfish</name>
    <dbReference type="NCBI Taxonomy" id="7764"/>
    <lineage>
        <taxon>Eukaryota</taxon>
        <taxon>Metazoa</taxon>
        <taxon>Chordata</taxon>
        <taxon>Craniata</taxon>
        <taxon>Vertebrata</taxon>
        <taxon>Cyclostomata</taxon>
        <taxon>Myxini</taxon>
        <taxon>Myxiniformes</taxon>
        <taxon>Myxinidae</taxon>
        <taxon>Eptatretinae</taxon>
        <taxon>Eptatretus</taxon>
    </lineage>
</organism>
<dbReference type="PANTHER" id="PTHR17615:SF9">
    <property type="entry name" value="PROTEIN FAM189A1"/>
    <property type="match status" value="1"/>
</dbReference>
<keyword evidence="2 6" id="KW-0812">Transmembrane</keyword>
<comment type="similarity">
    <text evidence="5">Belongs to the ENTREP family.</text>
</comment>
<keyword evidence="3 6" id="KW-1133">Transmembrane helix</keyword>
<evidence type="ECO:0000256" key="1">
    <source>
        <dbReference type="ARBA" id="ARBA00004141"/>
    </source>
</evidence>
<evidence type="ECO:0000313" key="9">
    <source>
        <dbReference type="Proteomes" id="UP000694388"/>
    </source>
</evidence>
<accession>A0A8C4QWR3</accession>
<evidence type="ECO:0000256" key="2">
    <source>
        <dbReference type="ARBA" id="ARBA00022692"/>
    </source>
</evidence>
<dbReference type="PANTHER" id="PTHR17615">
    <property type="entry name" value="PROTEIN FAM189A"/>
    <property type="match status" value="1"/>
</dbReference>
<protein>
    <submittedName>
        <fullName evidence="8">Family with sequence similarity 189 member A1</fullName>
    </submittedName>
</protein>
<evidence type="ECO:0000256" key="5">
    <source>
        <dbReference type="ARBA" id="ARBA00034309"/>
    </source>
</evidence>
<dbReference type="AlphaFoldDB" id="A0A8C4QWR3"/>
<dbReference type="Pfam" id="PF04103">
    <property type="entry name" value="CD20"/>
    <property type="match status" value="1"/>
</dbReference>